<feature type="compositionally biased region" description="Basic and acidic residues" evidence="17">
    <location>
        <begin position="307"/>
        <end position="317"/>
    </location>
</feature>
<evidence type="ECO:0000256" key="6">
    <source>
        <dbReference type="ARBA" id="ARBA00022490"/>
    </source>
</evidence>
<evidence type="ECO:0000256" key="13">
    <source>
        <dbReference type="ARBA" id="ARBA00023136"/>
    </source>
</evidence>
<dbReference type="InterPro" id="IPR036865">
    <property type="entry name" value="CRAL-TRIO_dom_sf"/>
</dbReference>
<dbReference type="GO" id="GO:0005886">
    <property type="term" value="C:plasma membrane"/>
    <property type="evidence" value="ECO:0007669"/>
    <property type="project" value="TreeGrafter"/>
</dbReference>
<keyword evidence="10 16" id="KW-0492">Microsome</keyword>
<reference evidence="19" key="1">
    <citation type="journal article" date="2021" name="Nat. Commun.">
        <title>Genetic determinants of endophytism in the Arabidopsis root mycobiome.</title>
        <authorList>
            <person name="Mesny F."/>
            <person name="Miyauchi S."/>
            <person name="Thiergart T."/>
            <person name="Pickel B."/>
            <person name="Atanasova L."/>
            <person name="Karlsson M."/>
            <person name="Huettel B."/>
            <person name="Barry K.W."/>
            <person name="Haridas S."/>
            <person name="Chen C."/>
            <person name="Bauer D."/>
            <person name="Andreopoulos W."/>
            <person name="Pangilinan J."/>
            <person name="LaButti K."/>
            <person name="Riley R."/>
            <person name="Lipzen A."/>
            <person name="Clum A."/>
            <person name="Drula E."/>
            <person name="Henrissat B."/>
            <person name="Kohler A."/>
            <person name="Grigoriev I.V."/>
            <person name="Martin F.M."/>
            <person name="Hacquard S."/>
        </authorList>
    </citation>
    <scope>NUCLEOTIDE SEQUENCE</scope>
    <source>
        <strain evidence="19">MPI-CAGE-CH-0235</strain>
    </source>
</reference>
<evidence type="ECO:0000256" key="2">
    <source>
        <dbReference type="ARBA" id="ARBA00004406"/>
    </source>
</evidence>
<evidence type="ECO:0000256" key="10">
    <source>
        <dbReference type="ARBA" id="ARBA00022848"/>
    </source>
</evidence>
<keyword evidence="9 16" id="KW-0256">Endoplasmic reticulum</keyword>
<keyword evidence="7" id="KW-0349">Heme</keyword>
<dbReference type="EMBL" id="JAGPNK010000014">
    <property type="protein sequence ID" value="KAH7309089.1"/>
    <property type="molecule type" value="Genomic_DNA"/>
</dbReference>
<comment type="subcellular location">
    <subcellularLocation>
        <location evidence="16">Cytoplasm</location>
    </subcellularLocation>
    <subcellularLocation>
        <location evidence="2 16">Endoplasmic reticulum membrane</location>
        <topology evidence="2 16">Peripheral membrane protein</topology>
    </subcellularLocation>
    <subcellularLocation>
        <location evidence="16">Microsome membrane</location>
        <topology evidence="16">Peripheral membrane protein</topology>
    </subcellularLocation>
</comment>
<dbReference type="GO" id="GO:0008526">
    <property type="term" value="F:phosphatidylinositol transfer activity"/>
    <property type="evidence" value="ECO:0007669"/>
    <property type="project" value="UniProtKB-UniRule"/>
</dbReference>
<evidence type="ECO:0000259" key="18">
    <source>
        <dbReference type="PROSITE" id="PS50191"/>
    </source>
</evidence>
<evidence type="ECO:0000256" key="7">
    <source>
        <dbReference type="ARBA" id="ARBA00022617"/>
    </source>
</evidence>
<comment type="catalytic activity">
    <reaction evidence="14">
        <text>a 1,2-diacyl-sn-glycero-3-phospho-(1D-myo-inositol)(in) = a 1,2-diacyl-sn-glycero-3-phospho-(1D-myo-inositol)(out)</text>
        <dbReference type="Rhea" id="RHEA:38691"/>
        <dbReference type="ChEBI" id="CHEBI:57880"/>
    </reaction>
    <physiologicalReaction direction="left-to-right" evidence="14">
        <dbReference type="Rhea" id="RHEA:38692"/>
    </physiologicalReaction>
</comment>
<dbReference type="InterPro" id="IPR001251">
    <property type="entry name" value="CRAL-TRIO_dom"/>
</dbReference>
<comment type="caution">
    <text evidence="19">The sequence shown here is derived from an EMBL/GenBank/DDBJ whole genome shotgun (WGS) entry which is preliminary data.</text>
</comment>
<dbReference type="PROSITE" id="PS50191">
    <property type="entry name" value="CRAL_TRIO"/>
    <property type="match status" value="1"/>
</dbReference>
<evidence type="ECO:0000256" key="5">
    <source>
        <dbReference type="ARBA" id="ARBA00022448"/>
    </source>
</evidence>
<dbReference type="GO" id="GO:0032541">
    <property type="term" value="C:cortical endoplasmic reticulum"/>
    <property type="evidence" value="ECO:0007669"/>
    <property type="project" value="TreeGrafter"/>
</dbReference>
<dbReference type="Gene3D" id="3.40.525.10">
    <property type="entry name" value="CRAL-TRIO lipid binding domain"/>
    <property type="match status" value="1"/>
</dbReference>
<feature type="compositionally biased region" description="Basic and acidic residues" evidence="17">
    <location>
        <begin position="383"/>
        <end position="398"/>
    </location>
</feature>
<dbReference type="PANTHER" id="PTHR47669">
    <property type="entry name" value="PHOSPHATIDYLINOSITOL TRANSFER PROTEIN SFH5"/>
    <property type="match status" value="1"/>
</dbReference>
<feature type="compositionally biased region" description="Low complexity" evidence="17">
    <location>
        <begin position="294"/>
        <end position="306"/>
    </location>
</feature>
<evidence type="ECO:0000256" key="14">
    <source>
        <dbReference type="ARBA" id="ARBA00024146"/>
    </source>
</evidence>
<comment type="function">
    <text evidence="15">Non-classical phosphatidylinositol (PtdIns) transfer protein (PITP), which exhibits PtdIns-binding/transfer activity in the absence of detectable PtdCho-binding/transfer activity. Regulates PtdIns(4,5)P2 homeostasis at the plasma membrane. Heme-binding protein that may play a role in organic oxidant-induced stress responses.</text>
</comment>
<protein>
    <recommendedName>
        <fullName evidence="4 16">Phosphatidylinositol transfer protein SFH5</fullName>
        <shortName evidence="16">PITP SFH5</shortName>
    </recommendedName>
</protein>
<feature type="region of interest" description="Disordered" evidence="17">
    <location>
        <begin position="275"/>
        <end position="398"/>
    </location>
</feature>
<dbReference type="InterPro" id="IPR042938">
    <property type="entry name" value="Sfh5"/>
</dbReference>
<organism evidence="19 20">
    <name type="scientific">Stachybotrys elegans</name>
    <dbReference type="NCBI Taxonomy" id="80388"/>
    <lineage>
        <taxon>Eukaryota</taxon>
        <taxon>Fungi</taxon>
        <taxon>Dikarya</taxon>
        <taxon>Ascomycota</taxon>
        <taxon>Pezizomycotina</taxon>
        <taxon>Sordariomycetes</taxon>
        <taxon>Hypocreomycetidae</taxon>
        <taxon>Hypocreales</taxon>
        <taxon>Stachybotryaceae</taxon>
        <taxon>Stachybotrys</taxon>
    </lineage>
</organism>
<dbReference type="InterPro" id="IPR011074">
    <property type="entry name" value="CRAL/TRIO_N_dom"/>
</dbReference>
<evidence type="ECO:0000256" key="15">
    <source>
        <dbReference type="ARBA" id="ARBA00024180"/>
    </source>
</evidence>
<keyword evidence="13 16" id="KW-0472">Membrane</keyword>
<proteinExistence type="inferred from homology"/>
<comment type="cofactor">
    <cofactor evidence="1">
        <name>heme b</name>
        <dbReference type="ChEBI" id="CHEBI:60344"/>
    </cofactor>
</comment>
<dbReference type="SUPFAM" id="SSF52087">
    <property type="entry name" value="CRAL/TRIO domain"/>
    <property type="match status" value="1"/>
</dbReference>
<feature type="compositionally biased region" description="Basic and acidic residues" evidence="17">
    <location>
        <begin position="325"/>
        <end position="342"/>
    </location>
</feature>
<keyword evidence="20" id="KW-1185">Reference proteome</keyword>
<dbReference type="InterPro" id="IPR036273">
    <property type="entry name" value="CRAL/TRIO_N_dom_sf"/>
</dbReference>
<dbReference type="SMART" id="SM00516">
    <property type="entry name" value="SEC14"/>
    <property type="match status" value="1"/>
</dbReference>
<evidence type="ECO:0000313" key="20">
    <source>
        <dbReference type="Proteomes" id="UP000813444"/>
    </source>
</evidence>
<dbReference type="SUPFAM" id="SSF46938">
    <property type="entry name" value="CRAL/TRIO N-terminal domain"/>
    <property type="match status" value="1"/>
</dbReference>
<dbReference type="OrthoDB" id="75724at2759"/>
<evidence type="ECO:0000256" key="11">
    <source>
        <dbReference type="ARBA" id="ARBA00023004"/>
    </source>
</evidence>
<dbReference type="Pfam" id="PF03765">
    <property type="entry name" value="CRAL_TRIO_N"/>
    <property type="match status" value="1"/>
</dbReference>
<evidence type="ECO:0000256" key="4">
    <source>
        <dbReference type="ARBA" id="ARBA00018320"/>
    </source>
</evidence>
<keyword evidence="11" id="KW-0408">Iron</keyword>
<evidence type="ECO:0000313" key="19">
    <source>
        <dbReference type="EMBL" id="KAH7309089.1"/>
    </source>
</evidence>
<name>A0A8K0SGC6_9HYPO</name>
<dbReference type="CDD" id="cd00170">
    <property type="entry name" value="SEC14"/>
    <property type="match status" value="1"/>
</dbReference>
<accession>A0A8K0SGC6</accession>
<evidence type="ECO:0000256" key="9">
    <source>
        <dbReference type="ARBA" id="ARBA00022824"/>
    </source>
</evidence>
<keyword evidence="8" id="KW-0479">Metal-binding</keyword>
<evidence type="ECO:0000256" key="16">
    <source>
        <dbReference type="RuleBase" id="RU367059"/>
    </source>
</evidence>
<dbReference type="GO" id="GO:0005829">
    <property type="term" value="C:cytosol"/>
    <property type="evidence" value="ECO:0007669"/>
    <property type="project" value="TreeGrafter"/>
</dbReference>
<keyword evidence="5 16" id="KW-0813">Transport</keyword>
<dbReference type="GO" id="GO:0043001">
    <property type="term" value="P:Golgi to plasma membrane protein transport"/>
    <property type="evidence" value="ECO:0007669"/>
    <property type="project" value="TreeGrafter"/>
</dbReference>
<keyword evidence="6 16" id="KW-0963">Cytoplasm</keyword>
<dbReference type="GO" id="GO:0046872">
    <property type="term" value="F:metal ion binding"/>
    <property type="evidence" value="ECO:0007669"/>
    <property type="project" value="UniProtKB-KW"/>
</dbReference>
<dbReference type="GO" id="GO:0017157">
    <property type="term" value="P:regulation of exocytosis"/>
    <property type="evidence" value="ECO:0007669"/>
    <property type="project" value="TreeGrafter"/>
</dbReference>
<keyword evidence="12 16" id="KW-0445">Lipid transport</keyword>
<sequence>MATTPESPLKQLAARLPEILKKAEHTEMWGVELKDLDHAPTQVILHKFLAANTNVVANAEQQLISALEWRKQVNPAGLTQGTYSKSKFDNLGFVTVHKNEGETAGETVITWNIYGAVEDKKHTFGDIEEFIKWRAALMELGVQKLKLGDITKPIEDGAEDPYQMVQVHDYLSVSFLRMDPAVKAATRETIRVMSMAYPELLSHKYFVNVPAIMGWMYAAMKLILAPATLRKFHPMADGKSLVAELPGIKSSLPIEYGGQGPSVKEGLAVALADEKEDTTAAPAKETTAEEATPEEAPAQEAAPAATETKEVVAEKDATPAVIEADAPKPAEETPKPADETVKAMEQLELTDEKPADDKATSEAQQAAEAPVEQPAAQQPVVDAETKPTEGQGEKKEAA</sequence>
<dbReference type="Proteomes" id="UP000813444">
    <property type="component" value="Unassembled WGS sequence"/>
</dbReference>
<dbReference type="Pfam" id="PF00650">
    <property type="entry name" value="CRAL_TRIO"/>
    <property type="match status" value="1"/>
</dbReference>
<feature type="compositionally biased region" description="Low complexity" evidence="17">
    <location>
        <begin position="362"/>
        <end position="381"/>
    </location>
</feature>
<evidence type="ECO:0000256" key="1">
    <source>
        <dbReference type="ARBA" id="ARBA00001970"/>
    </source>
</evidence>
<comment type="similarity">
    <text evidence="3 16">Belongs to the SFH5 family.</text>
</comment>
<evidence type="ECO:0000256" key="17">
    <source>
        <dbReference type="SAM" id="MobiDB-lite"/>
    </source>
</evidence>
<evidence type="ECO:0000256" key="3">
    <source>
        <dbReference type="ARBA" id="ARBA00006667"/>
    </source>
</evidence>
<dbReference type="GO" id="GO:0005789">
    <property type="term" value="C:endoplasmic reticulum membrane"/>
    <property type="evidence" value="ECO:0007669"/>
    <property type="project" value="UniProtKB-SubCell"/>
</dbReference>
<dbReference type="PANTHER" id="PTHR47669:SF1">
    <property type="entry name" value="PHOSPHATIDYLINOSITOL TRANSFER PROTEIN SFH5"/>
    <property type="match status" value="1"/>
</dbReference>
<feature type="domain" description="CRAL-TRIO" evidence="18">
    <location>
        <begin position="128"/>
        <end position="264"/>
    </location>
</feature>
<evidence type="ECO:0000256" key="12">
    <source>
        <dbReference type="ARBA" id="ARBA00023055"/>
    </source>
</evidence>
<dbReference type="AlphaFoldDB" id="A0A8K0SGC6"/>
<evidence type="ECO:0000256" key="8">
    <source>
        <dbReference type="ARBA" id="ARBA00022723"/>
    </source>
</evidence>
<gene>
    <name evidence="19" type="ORF">B0I35DRAFT_441387</name>
</gene>
<feature type="compositionally biased region" description="Basic and acidic residues" evidence="17">
    <location>
        <begin position="350"/>
        <end position="360"/>
    </location>
</feature>